<organism evidence="2 3">
    <name type="scientific">Microthyrium microscopicum</name>
    <dbReference type="NCBI Taxonomy" id="703497"/>
    <lineage>
        <taxon>Eukaryota</taxon>
        <taxon>Fungi</taxon>
        <taxon>Dikarya</taxon>
        <taxon>Ascomycota</taxon>
        <taxon>Pezizomycotina</taxon>
        <taxon>Dothideomycetes</taxon>
        <taxon>Dothideomycetes incertae sedis</taxon>
        <taxon>Microthyriales</taxon>
        <taxon>Microthyriaceae</taxon>
        <taxon>Microthyrium</taxon>
    </lineage>
</organism>
<dbReference type="Proteomes" id="UP000799302">
    <property type="component" value="Unassembled WGS sequence"/>
</dbReference>
<dbReference type="PANTHER" id="PTHR33112:SF16">
    <property type="entry name" value="HETEROKARYON INCOMPATIBILITY DOMAIN-CONTAINING PROTEIN"/>
    <property type="match status" value="1"/>
</dbReference>
<protein>
    <submittedName>
        <fullName evidence="2">HET-domain-containing protein</fullName>
    </submittedName>
</protein>
<evidence type="ECO:0000313" key="3">
    <source>
        <dbReference type="Proteomes" id="UP000799302"/>
    </source>
</evidence>
<keyword evidence="3" id="KW-1185">Reference proteome</keyword>
<evidence type="ECO:0000313" key="2">
    <source>
        <dbReference type="EMBL" id="KAF2663540.1"/>
    </source>
</evidence>
<feature type="non-terminal residue" evidence="2">
    <location>
        <position position="331"/>
    </location>
</feature>
<dbReference type="Pfam" id="PF06985">
    <property type="entry name" value="HET"/>
    <property type="match status" value="1"/>
</dbReference>
<evidence type="ECO:0000259" key="1">
    <source>
        <dbReference type="Pfam" id="PF06985"/>
    </source>
</evidence>
<proteinExistence type="predicted"/>
<dbReference type="AlphaFoldDB" id="A0A6A6TUW0"/>
<name>A0A6A6TUW0_9PEZI</name>
<dbReference type="PANTHER" id="PTHR33112">
    <property type="entry name" value="DOMAIN PROTEIN, PUTATIVE-RELATED"/>
    <property type="match status" value="1"/>
</dbReference>
<sequence length="331" mass="38286">MDILPARPASDESFDFLKSQLNECVRQHPECTNREESRAPKRLLYVGSIDEPPHLLRSDSHSRKRYAALSYCWGGDQALKLTKHTEKALSNSISWDDLPVLLRDAIVVCRRLQIDYLWIDSLCITQGDDEREEWRNEAVHMADIYGNAFVTLFSASCSSPRESFLQPCNTIVTNDILVARRSHPKGLHTNIHSENSLDPLEERAWAFQEFHLSPRVIAYTSNEIQWHCQRLNACEPGCAETVFETVSIQEYDDENRMFLRNHLALTAQTLDTTELFRMWHRLVERYSKCQLTFPGDRLVALAGLTSKFHSRSKSEYIAGLWKDNLIEDLLW</sequence>
<feature type="domain" description="Heterokaryon incompatibility" evidence="1">
    <location>
        <begin position="66"/>
        <end position="209"/>
    </location>
</feature>
<dbReference type="EMBL" id="MU004245">
    <property type="protein sequence ID" value="KAF2663540.1"/>
    <property type="molecule type" value="Genomic_DNA"/>
</dbReference>
<dbReference type="OrthoDB" id="3486565at2759"/>
<gene>
    <name evidence="2" type="ORF">BT63DRAFT_380106</name>
</gene>
<dbReference type="InterPro" id="IPR010730">
    <property type="entry name" value="HET"/>
</dbReference>
<reference evidence="2" key="1">
    <citation type="journal article" date="2020" name="Stud. Mycol.">
        <title>101 Dothideomycetes genomes: a test case for predicting lifestyles and emergence of pathogens.</title>
        <authorList>
            <person name="Haridas S."/>
            <person name="Albert R."/>
            <person name="Binder M."/>
            <person name="Bloem J."/>
            <person name="Labutti K."/>
            <person name="Salamov A."/>
            <person name="Andreopoulos B."/>
            <person name="Baker S."/>
            <person name="Barry K."/>
            <person name="Bills G."/>
            <person name="Bluhm B."/>
            <person name="Cannon C."/>
            <person name="Castanera R."/>
            <person name="Culley D."/>
            <person name="Daum C."/>
            <person name="Ezra D."/>
            <person name="Gonzalez J."/>
            <person name="Henrissat B."/>
            <person name="Kuo A."/>
            <person name="Liang C."/>
            <person name="Lipzen A."/>
            <person name="Lutzoni F."/>
            <person name="Magnuson J."/>
            <person name="Mondo S."/>
            <person name="Nolan M."/>
            <person name="Ohm R."/>
            <person name="Pangilinan J."/>
            <person name="Park H.-J."/>
            <person name="Ramirez L."/>
            <person name="Alfaro M."/>
            <person name="Sun H."/>
            <person name="Tritt A."/>
            <person name="Yoshinaga Y."/>
            <person name="Zwiers L.-H."/>
            <person name="Turgeon B."/>
            <person name="Goodwin S."/>
            <person name="Spatafora J."/>
            <person name="Crous P."/>
            <person name="Grigoriev I."/>
        </authorList>
    </citation>
    <scope>NUCLEOTIDE SEQUENCE</scope>
    <source>
        <strain evidence="2">CBS 115976</strain>
    </source>
</reference>
<accession>A0A6A6TUW0</accession>